<reference evidence="7 8" key="1">
    <citation type="submission" date="2019-07" db="EMBL/GenBank/DDBJ databases">
        <title>Full genome sequence of Humibacter sp. WJ7-1.</title>
        <authorList>
            <person name="Im W.-T."/>
        </authorList>
    </citation>
    <scope>NUCLEOTIDE SEQUENCE [LARGE SCALE GENOMIC DNA]</scope>
    <source>
        <strain evidence="7 8">WJ7-1</strain>
    </source>
</reference>
<evidence type="ECO:0000313" key="7">
    <source>
        <dbReference type="EMBL" id="QDZ15909.1"/>
    </source>
</evidence>
<feature type="domain" description="Core-binding (CB)" evidence="6">
    <location>
        <begin position="70"/>
        <end position="152"/>
    </location>
</feature>
<dbReference type="RefSeq" id="WP_146321943.1">
    <property type="nucleotide sequence ID" value="NZ_CP042305.1"/>
</dbReference>
<sequence>MPKRRDHGQGGLYELKGRGLWRGVVDNGYTSDGRRRQVYVHAKTREECVQKLRRLMHEVEQNGSPLDHHTRVADLAESWLADAAGRLKPKTMQGYRSQVSTNIVPVLGKRVVADLKPSDVRRLHTAIFARGIGPATVAAAHRTLSAMLGFAVDEGLISRNIAESVDIPKQAPVDRDSLTRAEAQALLRLGDARWTLALLSGARDGELRGLRVQDLDLDGKKAHVSWTLVEATFRHGCEPSCGRRTAGRCPQRELDIASNLEVAPLQGRWVLVRPKAYKPRIAPLTDELVAILRRRITAGEGRNPHALVWHRPDGSPLTNADMNGALRGALTAAGIDRPATMHWLRHTYTTMAEHAGLEWVVYANISGHASEDVSRRYTHQLAQQAAEGVNRLNDYLQG</sequence>
<dbReference type="Pfam" id="PF00589">
    <property type="entry name" value="Phage_integrase"/>
    <property type="match status" value="1"/>
</dbReference>
<dbReference type="Gene3D" id="1.10.150.130">
    <property type="match status" value="1"/>
</dbReference>
<organism evidence="7 8">
    <name type="scientific">Humibacter ginsenosidimutans</name>
    <dbReference type="NCBI Taxonomy" id="2599293"/>
    <lineage>
        <taxon>Bacteria</taxon>
        <taxon>Bacillati</taxon>
        <taxon>Actinomycetota</taxon>
        <taxon>Actinomycetes</taxon>
        <taxon>Micrococcales</taxon>
        <taxon>Microbacteriaceae</taxon>
        <taxon>Humibacter</taxon>
    </lineage>
</organism>
<comment type="similarity">
    <text evidence="1">Belongs to the 'phage' integrase family.</text>
</comment>
<protein>
    <submittedName>
        <fullName evidence="7">Tyrosine-type recombinase/integrase</fullName>
    </submittedName>
</protein>
<dbReference type="EMBL" id="CP042305">
    <property type="protein sequence ID" value="QDZ15909.1"/>
    <property type="molecule type" value="Genomic_DNA"/>
</dbReference>
<evidence type="ECO:0000313" key="8">
    <source>
        <dbReference type="Proteomes" id="UP000320216"/>
    </source>
</evidence>
<dbReference type="InterPro" id="IPR011010">
    <property type="entry name" value="DNA_brk_join_enz"/>
</dbReference>
<dbReference type="GO" id="GO:0006310">
    <property type="term" value="P:DNA recombination"/>
    <property type="evidence" value="ECO:0007669"/>
    <property type="project" value="UniProtKB-KW"/>
</dbReference>
<proteinExistence type="inferred from homology"/>
<gene>
    <name evidence="7" type="ORF">FPZ11_15005</name>
</gene>
<keyword evidence="2 4" id="KW-0238">DNA-binding</keyword>
<evidence type="ECO:0000259" key="5">
    <source>
        <dbReference type="PROSITE" id="PS51898"/>
    </source>
</evidence>
<dbReference type="InterPro" id="IPR002104">
    <property type="entry name" value="Integrase_catalytic"/>
</dbReference>
<name>A0A5B8M6Y1_9MICO</name>
<dbReference type="InterPro" id="IPR010998">
    <property type="entry name" value="Integrase_recombinase_N"/>
</dbReference>
<dbReference type="InterPro" id="IPR044068">
    <property type="entry name" value="CB"/>
</dbReference>
<accession>A0A5B8M6Y1</accession>
<dbReference type="Proteomes" id="UP000320216">
    <property type="component" value="Chromosome"/>
</dbReference>
<evidence type="ECO:0000256" key="3">
    <source>
        <dbReference type="ARBA" id="ARBA00023172"/>
    </source>
</evidence>
<dbReference type="AlphaFoldDB" id="A0A5B8M6Y1"/>
<evidence type="ECO:0000259" key="6">
    <source>
        <dbReference type="PROSITE" id="PS51900"/>
    </source>
</evidence>
<evidence type="ECO:0000256" key="4">
    <source>
        <dbReference type="PROSITE-ProRule" id="PRU01248"/>
    </source>
</evidence>
<dbReference type="PROSITE" id="PS51900">
    <property type="entry name" value="CB"/>
    <property type="match status" value="1"/>
</dbReference>
<dbReference type="Gene3D" id="1.10.443.10">
    <property type="entry name" value="Intergrase catalytic core"/>
    <property type="match status" value="1"/>
</dbReference>
<keyword evidence="8" id="KW-1185">Reference proteome</keyword>
<keyword evidence="3" id="KW-0233">DNA recombination</keyword>
<dbReference type="InterPro" id="IPR053876">
    <property type="entry name" value="Phage_int_M"/>
</dbReference>
<dbReference type="OrthoDB" id="1822491at2"/>
<dbReference type="PANTHER" id="PTHR30349">
    <property type="entry name" value="PHAGE INTEGRASE-RELATED"/>
    <property type="match status" value="1"/>
</dbReference>
<feature type="domain" description="Tyr recombinase" evidence="5">
    <location>
        <begin position="166"/>
        <end position="390"/>
    </location>
</feature>
<dbReference type="Pfam" id="PF22022">
    <property type="entry name" value="Phage_int_M"/>
    <property type="match status" value="1"/>
</dbReference>
<evidence type="ECO:0000256" key="2">
    <source>
        <dbReference type="ARBA" id="ARBA00023125"/>
    </source>
</evidence>
<dbReference type="GO" id="GO:0003677">
    <property type="term" value="F:DNA binding"/>
    <property type="evidence" value="ECO:0007669"/>
    <property type="project" value="UniProtKB-UniRule"/>
</dbReference>
<dbReference type="PANTHER" id="PTHR30349:SF64">
    <property type="entry name" value="PROPHAGE INTEGRASE INTD-RELATED"/>
    <property type="match status" value="1"/>
</dbReference>
<dbReference type="SUPFAM" id="SSF56349">
    <property type="entry name" value="DNA breaking-rejoining enzymes"/>
    <property type="match status" value="1"/>
</dbReference>
<dbReference type="GO" id="GO:0015074">
    <property type="term" value="P:DNA integration"/>
    <property type="evidence" value="ECO:0007669"/>
    <property type="project" value="UniProtKB-KW"/>
</dbReference>
<dbReference type="InterPro" id="IPR013762">
    <property type="entry name" value="Integrase-like_cat_sf"/>
</dbReference>
<dbReference type="PROSITE" id="PS51898">
    <property type="entry name" value="TYR_RECOMBINASE"/>
    <property type="match status" value="1"/>
</dbReference>
<evidence type="ECO:0000256" key="1">
    <source>
        <dbReference type="ARBA" id="ARBA00008857"/>
    </source>
</evidence>
<dbReference type="InterPro" id="IPR050090">
    <property type="entry name" value="Tyrosine_recombinase_XerCD"/>
</dbReference>
<dbReference type="KEGG" id="huw:FPZ11_15005"/>